<keyword evidence="2" id="KW-1185">Reference proteome</keyword>
<proteinExistence type="predicted"/>
<evidence type="ECO:0000313" key="2">
    <source>
        <dbReference type="Proteomes" id="UP000533900"/>
    </source>
</evidence>
<dbReference type="Proteomes" id="UP000533900">
    <property type="component" value="Unassembled WGS sequence"/>
</dbReference>
<evidence type="ECO:0000313" key="1">
    <source>
        <dbReference type="EMBL" id="MBC2845543.1"/>
    </source>
</evidence>
<sequence length="300" mass="32239">MRSIIFGILIISFISCNREVEFDAVLSEGPAPTEVQANIMFNNAEPPFSVTVSPTALGATAFEVNSGLPGATNELVGIQQQRTYEYPESDENFFVTIKAIAPNDLVTEQQFEVVPPADPCTQIFSSPATFDNNNVAFSFGFNGADVQVVANPDLSGANPEASNVLEIVQDGGGNFDGYGVQMNTAIDFSSTSDTADKIVRLKFWSNTVLPVRLSMQQDPNNDTEREVEVTLEHGGTGWEEMRFNFANAIAGFTGNADGALGIPDGTSIVPTGQYIRFQMFISPGNDVAGTFYLDDVGVCP</sequence>
<dbReference type="RefSeq" id="WP_185789268.1">
    <property type="nucleotide sequence ID" value="NZ_JACLCP010000003.1"/>
</dbReference>
<gene>
    <name evidence="1" type="ORF">H7F21_10615</name>
</gene>
<organism evidence="1 2">
    <name type="scientific">Winogradskyella flava</name>
    <dbReference type="NCBI Taxonomy" id="1884876"/>
    <lineage>
        <taxon>Bacteria</taxon>
        <taxon>Pseudomonadati</taxon>
        <taxon>Bacteroidota</taxon>
        <taxon>Flavobacteriia</taxon>
        <taxon>Flavobacteriales</taxon>
        <taxon>Flavobacteriaceae</taxon>
        <taxon>Winogradskyella</taxon>
    </lineage>
</organism>
<protein>
    <submittedName>
        <fullName evidence="1">Uncharacterized protein</fullName>
    </submittedName>
</protein>
<dbReference type="AlphaFoldDB" id="A0A842IUY7"/>
<dbReference type="PROSITE" id="PS51257">
    <property type="entry name" value="PROKAR_LIPOPROTEIN"/>
    <property type="match status" value="1"/>
</dbReference>
<accession>A0A842IUY7</accession>
<comment type="caution">
    <text evidence="1">The sequence shown here is derived from an EMBL/GenBank/DDBJ whole genome shotgun (WGS) entry which is preliminary data.</text>
</comment>
<reference evidence="1" key="1">
    <citation type="submission" date="2020-08" db="EMBL/GenBank/DDBJ databases">
        <title>Winogradskyella ouciana sp. nov., isolated from the hadal seawater of the Mariana Trench.</title>
        <authorList>
            <person name="He X."/>
        </authorList>
    </citation>
    <scope>NUCLEOTIDE SEQUENCE [LARGE SCALE GENOMIC DNA]</scope>
    <source>
        <strain evidence="1">KCTC 52348</strain>
    </source>
</reference>
<name>A0A842IUY7_9FLAO</name>
<dbReference type="EMBL" id="JACLCP010000003">
    <property type="protein sequence ID" value="MBC2845543.1"/>
    <property type="molecule type" value="Genomic_DNA"/>
</dbReference>